<accession>A0A381NKD6</accession>
<gene>
    <name evidence="1" type="ORF">METZ01_LOCUS7936</name>
</gene>
<sequence>MFFQDRSMNGGGLPQIANFLDSIYRKGLFFKYGVQPPRIIIVDPEINHSKAGISKNLMEFIQLISCRQ</sequence>
<evidence type="ECO:0000313" key="1">
    <source>
        <dbReference type="EMBL" id="SUZ55082.1"/>
    </source>
</evidence>
<organism evidence="1">
    <name type="scientific">marine metagenome</name>
    <dbReference type="NCBI Taxonomy" id="408172"/>
    <lineage>
        <taxon>unclassified sequences</taxon>
        <taxon>metagenomes</taxon>
        <taxon>ecological metagenomes</taxon>
    </lineage>
</organism>
<proteinExistence type="predicted"/>
<dbReference type="EMBL" id="UINC01000426">
    <property type="protein sequence ID" value="SUZ55082.1"/>
    <property type="molecule type" value="Genomic_DNA"/>
</dbReference>
<dbReference type="AlphaFoldDB" id="A0A381NKD6"/>
<protein>
    <submittedName>
        <fullName evidence="1">Uncharacterized protein</fullName>
    </submittedName>
</protein>
<reference evidence="1" key="1">
    <citation type="submission" date="2018-05" db="EMBL/GenBank/DDBJ databases">
        <authorList>
            <person name="Lanie J.A."/>
            <person name="Ng W.-L."/>
            <person name="Kazmierczak K.M."/>
            <person name="Andrzejewski T.M."/>
            <person name="Davidsen T.M."/>
            <person name="Wayne K.J."/>
            <person name="Tettelin H."/>
            <person name="Glass J.I."/>
            <person name="Rusch D."/>
            <person name="Podicherti R."/>
            <person name="Tsui H.-C.T."/>
            <person name="Winkler M.E."/>
        </authorList>
    </citation>
    <scope>NUCLEOTIDE SEQUENCE</scope>
</reference>
<name>A0A381NKD6_9ZZZZ</name>